<dbReference type="InterPro" id="IPR011527">
    <property type="entry name" value="ABC1_TM_dom"/>
</dbReference>
<feature type="domain" description="ABC transporter" evidence="10">
    <location>
        <begin position="334"/>
        <end position="570"/>
    </location>
</feature>
<keyword evidence="5" id="KW-0547">Nucleotide-binding</keyword>
<evidence type="ECO:0000313" key="12">
    <source>
        <dbReference type="EMBL" id="KRK23718.1"/>
    </source>
</evidence>
<sequence length="585" mass="65985">MNPYQWVWQYARRSQLQIILASILIIINAIGVVAVPLLGGMLVDLVINQRHLKLLLPLLAAMIGITLIRTLMRYCYIILWERVGQNSLFAIRHDLFTKLQSLDDPFFKSVSNGDIMARLTGDTDAIRHFLCWVTYNADECILWFLTAVVVMGWINWQLMLALIILTPFIGWLTTRMSNEAHAVFFNIRQSFARLNAMVEENISGNRIVRAFAREDYEINKFEQLNHDYKNKNMASAAVSRRYLPALDFLASLLTVIVLLLGSFFVINHQMTLGELVSFNGFLWMLNQPMRMSGWLINDIQRFSAATIKIRAMLAAQPQITTEEVPSVGKIQGTVEFQHVDFAFPDDPKNNILTDITFKVTPGQTLGILGETGSGKTTLMNLIARFYDPTSGRVLIDGQDVRQWSAQTLRDQITIVTQDLFLFSDSITDNINYGNHEATLPFIHQMANIADADNFINQMPEGYDTVVGERGVGLSGGQKQRISLARALVKDPQVLILDDTTSALDMETEATIQQRLQSVTQNKTVFIIASRISSLRHADQIIVLRHGKIVEQGTHDTLLEQAGYYAETYQRQLGLLETAKGGEDHG</sequence>
<dbReference type="PANTHER" id="PTHR43394:SF1">
    <property type="entry name" value="ATP-BINDING CASSETTE SUB-FAMILY B MEMBER 10, MITOCHONDRIAL"/>
    <property type="match status" value="1"/>
</dbReference>
<keyword evidence="8 9" id="KW-0472">Membrane</keyword>
<dbReference type="SMART" id="SM00382">
    <property type="entry name" value="AAA"/>
    <property type="match status" value="1"/>
</dbReference>
<dbReference type="InterPro" id="IPR039421">
    <property type="entry name" value="Type_1_exporter"/>
</dbReference>
<evidence type="ECO:0000256" key="1">
    <source>
        <dbReference type="ARBA" id="ARBA00004651"/>
    </source>
</evidence>
<gene>
    <name evidence="12" type="ORF">FD24_GL000927</name>
</gene>
<dbReference type="Gene3D" id="3.40.50.300">
    <property type="entry name" value="P-loop containing nucleotide triphosphate hydrolases"/>
    <property type="match status" value="1"/>
</dbReference>
<dbReference type="FunFam" id="3.40.50.300:FF:000221">
    <property type="entry name" value="Multidrug ABC transporter ATP-binding protein"/>
    <property type="match status" value="1"/>
</dbReference>
<organism evidence="12 13">
    <name type="scientific">Lactiplantibacillus pentosus DSM 20314</name>
    <dbReference type="NCBI Taxonomy" id="1423791"/>
    <lineage>
        <taxon>Bacteria</taxon>
        <taxon>Bacillati</taxon>
        <taxon>Bacillota</taxon>
        <taxon>Bacilli</taxon>
        <taxon>Lactobacillales</taxon>
        <taxon>Lactobacillaceae</taxon>
        <taxon>Lactiplantibacillus</taxon>
    </lineage>
</organism>
<dbReference type="PROSITE" id="PS50929">
    <property type="entry name" value="ABC_TM1F"/>
    <property type="match status" value="1"/>
</dbReference>
<dbReference type="GO" id="GO:0016887">
    <property type="term" value="F:ATP hydrolysis activity"/>
    <property type="evidence" value="ECO:0007669"/>
    <property type="project" value="InterPro"/>
</dbReference>
<keyword evidence="6 12" id="KW-0067">ATP-binding</keyword>
<dbReference type="Pfam" id="PF00005">
    <property type="entry name" value="ABC_tran"/>
    <property type="match status" value="1"/>
</dbReference>
<evidence type="ECO:0000256" key="3">
    <source>
        <dbReference type="ARBA" id="ARBA00022475"/>
    </source>
</evidence>
<keyword evidence="3" id="KW-1003">Cell membrane</keyword>
<reference evidence="12 13" key="1">
    <citation type="journal article" date="2015" name="Genome Announc.">
        <title>Expanding the biotechnology potential of lactobacilli through comparative genomics of 213 strains and associated genera.</title>
        <authorList>
            <person name="Sun Z."/>
            <person name="Harris H.M."/>
            <person name="McCann A."/>
            <person name="Guo C."/>
            <person name="Argimon S."/>
            <person name="Zhang W."/>
            <person name="Yang X."/>
            <person name="Jeffery I.B."/>
            <person name="Cooney J.C."/>
            <person name="Kagawa T.F."/>
            <person name="Liu W."/>
            <person name="Song Y."/>
            <person name="Salvetti E."/>
            <person name="Wrobel A."/>
            <person name="Rasinkangas P."/>
            <person name="Parkhill J."/>
            <person name="Rea M.C."/>
            <person name="O'Sullivan O."/>
            <person name="Ritari J."/>
            <person name="Douillard F.P."/>
            <person name="Paul Ross R."/>
            <person name="Yang R."/>
            <person name="Briner A.E."/>
            <person name="Felis G.E."/>
            <person name="de Vos W.M."/>
            <person name="Barrangou R."/>
            <person name="Klaenhammer T.R."/>
            <person name="Caufield P.W."/>
            <person name="Cui Y."/>
            <person name="Zhang H."/>
            <person name="O'Toole P.W."/>
        </authorList>
    </citation>
    <scope>NUCLEOTIDE SEQUENCE [LARGE SCALE GENOMIC DNA]</scope>
    <source>
        <strain evidence="12 13">DSM 20314</strain>
    </source>
</reference>
<evidence type="ECO:0000259" key="10">
    <source>
        <dbReference type="PROSITE" id="PS50893"/>
    </source>
</evidence>
<dbReference type="InterPro" id="IPR017871">
    <property type="entry name" value="ABC_transporter-like_CS"/>
</dbReference>
<comment type="caution">
    <text evidence="12">The sequence shown here is derived from an EMBL/GenBank/DDBJ whole genome shotgun (WGS) entry which is preliminary data.</text>
</comment>
<dbReference type="SUPFAM" id="SSF52540">
    <property type="entry name" value="P-loop containing nucleoside triphosphate hydrolases"/>
    <property type="match status" value="1"/>
</dbReference>
<keyword evidence="2" id="KW-0813">Transport</keyword>
<dbReference type="GO" id="GO:0015421">
    <property type="term" value="F:ABC-type oligopeptide transporter activity"/>
    <property type="evidence" value="ECO:0007669"/>
    <property type="project" value="TreeGrafter"/>
</dbReference>
<evidence type="ECO:0000256" key="8">
    <source>
        <dbReference type="ARBA" id="ARBA00023136"/>
    </source>
</evidence>
<dbReference type="SUPFAM" id="SSF90123">
    <property type="entry name" value="ABC transporter transmembrane region"/>
    <property type="match status" value="1"/>
</dbReference>
<evidence type="ECO:0000256" key="9">
    <source>
        <dbReference type="SAM" id="Phobius"/>
    </source>
</evidence>
<keyword evidence="7 9" id="KW-1133">Transmembrane helix</keyword>
<feature type="transmembrane region" description="Helical" evidence="9">
    <location>
        <begin position="54"/>
        <end position="79"/>
    </location>
</feature>
<dbReference type="EMBL" id="AZCU01000014">
    <property type="protein sequence ID" value="KRK23718.1"/>
    <property type="molecule type" value="Genomic_DNA"/>
</dbReference>
<feature type="transmembrane region" description="Helical" evidence="9">
    <location>
        <begin position="20"/>
        <end position="47"/>
    </location>
</feature>
<accession>A0A837R9W8</accession>
<evidence type="ECO:0000256" key="6">
    <source>
        <dbReference type="ARBA" id="ARBA00022840"/>
    </source>
</evidence>
<dbReference type="PROSITE" id="PS50893">
    <property type="entry name" value="ABC_TRANSPORTER_2"/>
    <property type="match status" value="1"/>
</dbReference>
<dbReference type="InterPro" id="IPR003593">
    <property type="entry name" value="AAA+_ATPase"/>
</dbReference>
<dbReference type="InterPro" id="IPR036640">
    <property type="entry name" value="ABC1_TM_sf"/>
</dbReference>
<evidence type="ECO:0000256" key="4">
    <source>
        <dbReference type="ARBA" id="ARBA00022692"/>
    </source>
</evidence>
<evidence type="ECO:0000256" key="5">
    <source>
        <dbReference type="ARBA" id="ARBA00022741"/>
    </source>
</evidence>
<dbReference type="GeneID" id="49395578"/>
<evidence type="ECO:0000256" key="7">
    <source>
        <dbReference type="ARBA" id="ARBA00022989"/>
    </source>
</evidence>
<feature type="transmembrane region" description="Helical" evidence="9">
    <location>
        <begin position="242"/>
        <end position="266"/>
    </location>
</feature>
<dbReference type="AlphaFoldDB" id="A0A837R9W8"/>
<dbReference type="Proteomes" id="UP000051020">
    <property type="component" value="Unassembled WGS sequence"/>
</dbReference>
<evidence type="ECO:0000259" key="11">
    <source>
        <dbReference type="PROSITE" id="PS50929"/>
    </source>
</evidence>
<feature type="transmembrane region" description="Helical" evidence="9">
    <location>
        <begin position="141"/>
        <end position="169"/>
    </location>
</feature>
<dbReference type="Pfam" id="PF00664">
    <property type="entry name" value="ABC_membrane"/>
    <property type="match status" value="1"/>
</dbReference>
<protein>
    <submittedName>
        <fullName evidence="12">Abc transporter, atp-binding and permease protein</fullName>
    </submittedName>
</protein>
<dbReference type="CDD" id="cd18542">
    <property type="entry name" value="ABC_6TM_YknU_like"/>
    <property type="match status" value="1"/>
</dbReference>
<dbReference type="PROSITE" id="PS00211">
    <property type="entry name" value="ABC_TRANSPORTER_1"/>
    <property type="match status" value="1"/>
</dbReference>
<dbReference type="GO" id="GO:0005886">
    <property type="term" value="C:plasma membrane"/>
    <property type="evidence" value="ECO:0007669"/>
    <property type="project" value="UniProtKB-SubCell"/>
</dbReference>
<dbReference type="RefSeq" id="WP_056952921.1">
    <property type="nucleotide sequence ID" value="NZ_AZCU01000014.1"/>
</dbReference>
<proteinExistence type="predicted"/>
<dbReference type="InterPro" id="IPR027417">
    <property type="entry name" value="P-loop_NTPase"/>
</dbReference>
<dbReference type="Gene3D" id="1.20.1560.10">
    <property type="entry name" value="ABC transporter type 1, transmembrane domain"/>
    <property type="match status" value="1"/>
</dbReference>
<dbReference type="PANTHER" id="PTHR43394">
    <property type="entry name" value="ATP-DEPENDENT PERMEASE MDL1, MITOCHONDRIAL"/>
    <property type="match status" value="1"/>
</dbReference>
<keyword evidence="4 9" id="KW-0812">Transmembrane</keyword>
<dbReference type="GO" id="GO:0005524">
    <property type="term" value="F:ATP binding"/>
    <property type="evidence" value="ECO:0007669"/>
    <property type="project" value="UniProtKB-KW"/>
</dbReference>
<evidence type="ECO:0000256" key="2">
    <source>
        <dbReference type="ARBA" id="ARBA00022448"/>
    </source>
</evidence>
<comment type="subcellular location">
    <subcellularLocation>
        <location evidence="1">Cell membrane</location>
        <topology evidence="1">Multi-pass membrane protein</topology>
    </subcellularLocation>
</comment>
<feature type="domain" description="ABC transmembrane type-1" evidence="11">
    <location>
        <begin position="19"/>
        <end position="301"/>
    </location>
</feature>
<dbReference type="InterPro" id="IPR003439">
    <property type="entry name" value="ABC_transporter-like_ATP-bd"/>
</dbReference>
<name>A0A837R9W8_LACPE</name>
<evidence type="ECO:0000313" key="13">
    <source>
        <dbReference type="Proteomes" id="UP000051020"/>
    </source>
</evidence>